<evidence type="ECO:0000313" key="3">
    <source>
        <dbReference type="EMBL" id="RKL33083.1"/>
    </source>
</evidence>
<feature type="region of interest" description="Disordered" evidence="1">
    <location>
        <begin position="107"/>
        <end position="133"/>
    </location>
</feature>
<dbReference type="InterPro" id="IPR000210">
    <property type="entry name" value="BTB/POZ_dom"/>
</dbReference>
<evidence type="ECO:0000256" key="1">
    <source>
        <dbReference type="SAM" id="MobiDB-lite"/>
    </source>
</evidence>
<dbReference type="PANTHER" id="PTHR47843:SF5">
    <property type="entry name" value="BTB_POZ DOMAIN PROTEIN"/>
    <property type="match status" value="1"/>
</dbReference>
<reference evidence="3 4" key="1">
    <citation type="journal article" date="2018" name="Sci. Rep.">
        <title>Characterisation of pathogen-specific regions and novel effector candidates in Fusarium oxysporum f. sp. cepae.</title>
        <authorList>
            <person name="Armitage A.D."/>
            <person name="Taylor A."/>
            <person name="Sobczyk M.K."/>
            <person name="Baxter L."/>
            <person name="Greenfield B.P."/>
            <person name="Bates H.J."/>
            <person name="Wilson F."/>
            <person name="Jackson A.C."/>
            <person name="Ott S."/>
            <person name="Harrison R.J."/>
            <person name="Clarkson J.P."/>
        </authorList>
    </citation>
    <scope>NUCLEOTIDE SEQUENCE [LARGE SCALE GENOMIC DNA]</scope>
    <source>
        <strain evidence="3 4">Fp_A8</strain>
    </source>
</reference>
<dbReference type="PANTHER" id="PTHR47843">
    <property type="entry name" value="BTB DOMAIN-CONTAINING PROTEIN-RELATED"/>
    <property type="match status" value="1"/>
</dbReference>
<sequence length="287" mass="32556">MLPQNFNFEVFDHAADQRRALGNLLKTGDYSDLVIVCGQARHKVHKAVICPRSDFFKAACGSGFKEAQTGEIELPDDDPFAVSMMIEYLYHQKYTIPWDAKLVPEDQRSPAVTSRPATAPSKRTRHSFSGDSSTIHSGLHPLQGTYFSAPLSEEPGSHKSLVLYQNLHVHYKLYALGQKYGIEGLQDLAVHNFEAEVYMEFQSSSVDHFGDLIYVMKEVYTCATEAGRPLCDAIVRILKSKPKLFEREDMKEFLKEEGLAYDMVMSYVQDTLIRGEGRRFKNYIINP</sequence>
<accession>A0A420SUX0</accession>
<dbReference type="PROSITE" id="PS50097">
    <property type="entry name" value="BTB"/>
    <property type="match status" value="1"/>
</dbReference>
<feature type="domain" description="BTB" evidence="2">
    <location>
        <begin position="31"/>
        <end position="98"/>
    </location>
</feature>
<name>A0A420SUX0_GIBIN</name>
<organism evidence="3 4">
    <name type="scientific">Gibberella intermedia</name>
    <name type="common">Bulb rot disease fungus</name>
    <name type="synonym">Fusarium proliferatum</name>
    <dbReference type="NCBI Taxonomy" id="948311"/>
    <lineage>
        <taxon>Eukaryota</taxon>
        <taxon>Fungi</taxon>
        <taxon>Dikarya</taxon>
        <taxon>Ascomycota</taxon>
        <taxon>Pezizomycotina</taxon>
        <taxon>Sordariomycetes</taxon>
        <taxon>Hypocreomycetidae</taxon>
        <taxon>Hypocreales</taxon>
        <taxon>Nectriaceae</taxon>
        <taxon>Fusarium</taxon>
        <taxon>Fusarium fujikuroi species complex</taxon>
    </lineage>
</organism>
<dbReference type="SUPFAM" id="SSF54695">
    <property type="entry name" value="POZ domain"/>
    <property type="match status" value="1"/>
</dbReference>
<dbReference type="Pfam" id="PF00651">
    <property type="entry name" value="BTB"/>
    <property type="match status" value="1"/>
</dbReference>
<dbReference type="CDD" id="cd18186">
    <property type="entry name" value="BTB_POZ_ZBTB_KLHL-like"/>
    <property type="match status" value="1"/>
</dbReference>
<proteinExistence type="predicted"/>
<evidence type="ECO:0000259" key="2">
    <source>
        <dbReference type="PROSITE" id="PS50097"/>
    </source>
</evidence>
<evidence type="ECO:0000313" key="4">
    <source>
        <dbReference type="Proteomes" id="UP000283569"/>
    </source>
</evidence>
<dbReference type="Proteomes" id="UP000283569">
    <property type="component" value="Unassembled WGS sequence"/>
</dbReference>
<dbReference type="AlphaFoldDB" id="A0A420SUX0"/>
<protein>
    <recommendedName>
        <fullName evidence="2">BTB domain-containing protein</fullName>
    </recommendedName>
</protein>
<dbReference type="Gene3D" id="3.30.710.10">
    <property type="entry name" value="Potassium Channel Kv1.1, Chain A"/>
    <property type="match status" value="1"/>
</dbReference>
<dbReference type="EMBL" id="MRDB01000041">
    <property type="protein sequence ID" value="RKL33083.1"/>
    <property type="molecule type" value="Genomic_DNA"/>
</dbReference>
<dbReference type="InterPro" id="IPR011333">
    <property type="entry name" value="SKP1/BTB/POZ_sf"/>
</dbReference>
<gene>
    <name evidence="3" type="ORF">BFJ72_g10099</name>
</gene>
<dbReference type="SMART" id="SM00225">
    <property type="entry name" value="BTB"/>
    <property type="match status" value="1"/>
</dbReference>
<comment type="caution">
    <text evidence="3">The sequence shown here is derived from an EMBL/GenBank/DDBJ whole genome shotgun (WGS) entry which is preliminary data.</text>
</comment>